<dbReference type="Pfam" id="PF02687">
    <property type="entry name" value="FtsX"/>
    <property type="match status" value="2"/>
</dbReference>
<feature type="transmembrane region" description="Helical" evidence="6">
    <location>
        <begin position="391"/>
        <end position="410"/>
    </location>
</feature>
<evidence type="ECO:0000259" key="7">
    <source>
        <dbReference type="Pfam" id="PF02687"/>
    </source>
</evidence>
<dbReference type="PANTHER" id="PTHR30287:SF2">
    <property type="entry name" value="BLL1001 PROTEIN"/>
    <property type="match status" value="1"/>
</dbReference>
<feature type="transmembrane region" description="Helical" evidence="6">
    <location>
        <begin position="479"/>
        <end position="501"/>
    </location>
</feature>
<dbReference type="Pfam" id="PF12704">
    <property type="entry name" value="MacB_PCD"/>
    <property type="match status" value="1"/>
</dbReference>
<feature type="transmembrane region" description="Helical" evidence="6">
    <location>
        <begin position="6"/>
        <end position="28"/>
    </location>
</feature>
<keyword evidence="2" id="KW-1003">Cell membrane</keyword>
<proteinExistence type="predicted"/>
<evidence type="ECO:0000313" key="10">
    <source>
        <dbReference type="Proteomes" id="UP001500074"/>
    </source>
</evidence>
<feature type="transmembrane region" description="Helical" evidence="6">
    <location>
        <begin position="35"/>
        <end position="52"/>
    </location>
</feature>
<sequence length="856" mass="90782">MSAPAAHARGVFATSVFVTTLATLLSHYRRHPGQLAMLLLGLWVASALWSGVQAINASARDSYARAEALFENQLDRIERRDGEALTLDDYLSLRRAGAPVSPLVEGRLSLTGDAPDDKTTVTLLGIDPLTLPGDSGLARQQSSAAALRDWLLPPHRLRAAPDVAAAARADPRLPPVENDPSLPPATLVTDIGVAQSLLGLDRRLTRLVVAPSATFALPEHLVRISARQLASPGQLADSFHLNLTAMGLLALVVGLFIVHAALGLALEQRLGLMRTLRALGVPARTLVGALIVELLAIGLIGALAGILSGVALARWLLPDVAASLDALYDSRVSGQLALPWYYWLGSLAITLGGLATAGSGVLWRVARLEVLTLGQAQAWRARLGRQWRRQALAGSGLLIGALGLGLWLSASGGAPLAQGGRTTLIAGFAMVTAALLGVALWLPALLAMALQLASRALRRRPLWQWAVADLQLQLPRLQLAMMALLLALAANLGVSSMVGGFRLTFLDWLDQRLLADIYVHPEEGDYARLRDWLAAQPEVATLLPARQAQATLVLGTAATTPERAVPVALFGIHPAPALTRQWPLLSSVAGREAAWQALREGAVFINEQLARRRGLHAGETLTLRGSDRRERRLTIAAIYPDYGNPHGEIVMPTARLAREFDAPPGSLGVVLAAGSASGAARDAALERLRSGLTEELAISGEVLTDQRRLKATSKAVFERTFAITRALNALTLAVAALALLTTLLAQAGVRRAQLAPLWALGVPRSRLVAVQLGQLVGAALATALVALPLGIALAWALVAVINVAAFGWRLPLHLFPDEMAITLALAVLVAASAALLPARRLWRSPPRQLLEEFAAT</sequence>
<feature type="transmembrane region" description="Helical" evidence="6">
    <location>
        <begin position="286"/>
        <end position="317"/>
    </location>
</feature>
<dbReference type="PANTHER" id="PTHR30287">
    <property type="entry name" value="MEMBRANE COMPONENT OF PREDICTED ABC SUPERFAMILY METABOLITE UPTAKE TRANSPORTER"/>
    <property type="match status" value="1"/>
</dbReference>
<feature type="transmembrane region" description="Helical" evidence="6">
    <location>
        <begin position="775"/>
        <end position="808"/>
    </location>
</feature>
<feature type="transmembrane region" description="Helical" evidence="6">
    <location>
        <begin position="243"/>
        <end position="266"/>
    </location>
</feature>
<organism evidence="9 10">
    <name type="scientific">Modicisalibacter zincidurans</name>
    <dbReference type="NCBI Taxonomy" id="1178777"/>
    <lineage>
        <taxon>Bacteria</taxon>
        <taxon>Pseudomonadati</taxon>
        <taxon>Pseudomonadota</taxon>
        <taxon>Gammaproteobacteria</taxon>
        <taxon>Oceanospirillales</taxon>
        <taxon>Halomonadaceae</taxon>
        <taxon>Modicisalibacter</taxon>
    </lineage>
</organism>
<evidence type="ECO:0000256" key="6">
    <source>
        <dbReference type="SAM" id="Phobius"/>
    </source>
</evidence>
<comment type="caution">
    <text evidence="9">The sequence shown here is derived from an EMBL/GenBank/DDBJ whole genome shotgun (WGS) entry which is preliminary data.</text>
</comment>
<dbReference type="InterPro" id="IPR038766">
    <property type="entry name" value="Membrane_comp_ABC_pdt"/>
</dbReference>
<feature type="domain" description="ABC3 transporter permease C-terminal" evidence="7">
    <location>
        <begin position="246"/>
        <end position="353"/>
    </location>
</feature>
<reference evidence="10" key="1">
    <citation type="journal article" date="2019" name="Int. J. Syst. Evol. Microbiol.">
        <title>The Global Catalogue of Microorganisms (GCM) 10K type strain sequencing project: providing services to taxonomists for standard genome sequencing and annotation.</title>
        <authorList>
            <consortium name="The Broad Institute Genomics Platform"/>
            <consortium name="The Broad Institute Genome Sequencing Center for Infectious Disease"/>
            <person name="Wu L."/>
            <person name="Ma J."/>
        </authorList>
    </citation>
    <scope>NUCLEOTIDE SEQUENCE [LARGE SCALE GENOMIC DNA]</scope>
    <source>
        <strain evidence="10">JCM 18472</strain>
    </source>
</reference>
<dbReference type="RefSeq" id="WP_051907564.1">
    <property type="nucleotide sequence ID" value="NZ_BAABKI010000024.1"/>
</dbReference>
<evidence type="ECO:0000313" key="9">
    <source>
        <dbReference type="EMBL" id="GAA5177051.1"/>
    </source>
</evidence>
<evidence type="ECO:0000259" key="8">
    <source>
        <dbReference type="Pfam" id="PF12704"/>
    </source>
</evidence>
<protein>
    <submittedName>
        <fullName evidence="9">FtsX-like permease family protein</fullName>
    </submittedName>
</protein>
<evidence type="ECO:0000256" key="4">
    <source>
        <dbReference type="ARBA" id="ARBA00022989"/>
    </source>
</evidence>
<dbReference type="InterPro" id="IPR003838">
    <property type="entry name" value="ABC3_permease_C"/>
</dbReference>
<keyword evidence="5 6" id="KW-0472">Membrane</keyword>
<accession>A0ABP9RHF8</accession>
<gene>
    <name evidence="9" type="ORF">GCM10023342_24040</name>
</gene>
<keyword evidence="4 6" id="KW-1133">Transmembrane helix</keyword>
<keyword evidence="10" id="KW-1185">Reference proteome</keyword>
<feature type="transmembrane region" description="Helical" evidence="6">
    <location>
        <begin position="340"/>
        <end position="363"/>
    </location>
</feature>
<feature type="transmembrane region" description="Helical" evidence="6">
    <location>
        <begin position="422"/>
        <end position="450"/>
    </location>
</feature>
<feature type="transmembrane region" description="Helical" evidence="6">
    <location>
        <begin position="726"/>
        <end position="745"/>
    </location>
</feature>
<dbReference type="InterPro" id="IPR025857">
    <property type="entry name" value="MacB_PCD"/>
</dbReference>
<evidence type="ECO:0000256" key="1">
    <source>
        <dbReference type="ARBA" id="ARBA00004651"/>
    </source>
</evidence>
<evidence type="ECO:0000256" key="3">
    <source>
        <dbReference type="ARBA" id="ARBA00022692"/>
    </source>
</evidence>
<dbReference type="EMBL" id="BAABKI010000024">
    <property type="protein sequence ID" value="GAA5177051.1"/>
    <property type="molecule type" value="Genomic_DNA"/>
</dbReference>
<feature type="domain" description="ABC3 transporter permease C-terminal" evidence="7">
    <location>
        <begin position="728"/>
        <end position="846"/>
    </location>
</feature>
<keyword evidence="3 6" id="KW-0812">Transmembrane</keyword>
<evidence type="ECO:0000256" key="5">
    <source>
        <dbReference type="ARBA" id="ARBA00023136"/>
    </source>
</evidence>
<name>A0ABP9RHF8_9GAMM</name>
<evidence type="ECO:0000256" key="2">
    <source>
        <dbReference type="ARBA" id="ARBA00022475"/>
    </source>
</evidence>
<feature type="domain" description="MacB-like periplasmic core" evidence="8">
    <location>
        <begin position="479"/>
        <end position="683"/>
    </location>
</feature>
<dbReference type="Proteomes" id="UP001500074">
    <property type="component" value="Unassembled WGS sequence"/>
</dbReference>
<feature type="transmembrane region" description="Helical" evidence="6">
    <location>
        <begin position="820"/>
        <end position="838"/>
    </location>
</feature>
<comment type="subcellular location">
    <subcellularLocation>
        <location evidence="1">Cell membrane</location>
        <topology evidence="1">Multi-pass membrane protein</topology>
    </subcellularLocation>
</comment>